<proteinExistence type="predicted"/>
<feature type="region of interest" description="Disordered" evidence="1">
    <location>
        <begin position="1"/>
        <end position="36"/>
    </location>
</feature>
<evidence type="ECO:0000313" key="2">
    <source>
        <dbReference type="EMBL" id="PUZ44650.1"/>
    </source>
</evidence>
<keyword evidence="3" id="KW-1185">Reference proteome</keyword>
<protein>
    <submittedName>
        <fullName evidence="2">Uncharacterized protein</fullName>
    </submittedName>
</protein>
<dbReference type="EMBL" id="CM009756">
    <property type="protein sequence ID" value="PUZ44650.1"/>
    <property type="molecule type" value="Genomic_DNA"/>
</dbReference>
<evidence type="ECO:0000256" key="1">
    <source>
        <dbReference type="SAM" id="MobiDB-lite"/>
    </source>
</evidence>
<evidence type="ECO:0000313" key="3">
    <source>
        <dbReference type="Proteomes" id="UP000244336"/>
    </source>
</evidence>
<dbReference type="Gramene" id="PUZ44650">
    <property type="protein sequence ID" value="PUZ44650"/>
    <property type="gene ID" value="GQ55_8G123500"/>
</dbReference>
<reference evidence="2 3" key="1">
    <citation type="submission" date="2018-04" db="EMBL/GenBank/DDBJ databases">
        <title>WGS assembly of Panicum hallii var. hallii HAL2.</title>
        <authorList>
            <person name="Lovell J."/>
            <person name="Jenkins J."/>
            <person name="Lowry D."/>
            <person name="Mamidi S."/>
            <person name="Sreedasyam A."/>
            <person name="Weng X."/>
            <person name="Barry K."/>
            <person name="Bonette J."/>
            <person name="Campitelli B."/>
            <person name="Daum C."/>
            <person name="Gordon S."/>
            <person name="Gould B."/>
            <person name="Lipzen A."/>
            <person name="MacQueen A."/>
            <person name="Palacio-Mejia J."/>
            <person name="Plott C."/>
            <person name="Shakirov E."/>
            <person name="Shu S."/>
            <person name="Yoshinaga Y."/>
            <person name="Zane M."/>
            <person name="Rokhsar D."/>
            <person name="Grimwood J."/>
            <person name="Schmutz J."/>
            <person name="Juenger T."/>
        </authorList>
    </citation>
    <scope>NUCLEOTIDE SEQUENCE [LARGE SCALE GENOMIC DNA]</scope>
    <source>
        <strain evidence="3">cv. HAL2</strain>
    </source>
</reference>
<name>A0A2T7CMS3_9POAL</name>
<dbReference type="Proteomes" id="UP000244336">
    <property type="component" value="Chromosome 8"/>
</dbReference>
<gene>
    <name evidence="2" type="ORF">GQ55_8G123500</name>
</gene>
<sequence length="90" mass="9810">MGQRRACPGSSGSRPPACRARGGVRQRRGGRDPHAIANGRRHNLLRFWPSVLPYLRDDAFSSGAVGDVVLTSMVRCLILIDSPMLFPVPV</sequence>
<organism evidence="2 3">
    <name type="scientific">Panicum hallii var. hallii</name>
    <dbReference type="NCBI Taxonomy" id="1504633"/>
    <lineage>
        <taxon>Eukaryota</taxon>
        <taxon>Viridiplantae</taxon>
        <taxon>Streptophyta</taxon>
        <taxon>Embryophyta</taxon>
        <taxon>Tracheophyta</taxon>
        <taxon>Spermatophyta</taxon>
        <taxon>Magnoliopsida</taxon>
        <taxon>Liliopsida</taxon>
        <taxon>Poales</taxon>
        <taxon>Poaceae</taxon>
        <taxon>PACMAD clade</taxon>
        <taxon>Panicoideae</taxon>
        <taxon>Panicodae</taxon>
        <taxon>Paniceae</taxon>
        <taxon>Panicinae</taxon>
        <taxon>Panicum</taxon>
        <taxon>Panicum sect. Panicum</taxon>
    </lineage>
</organism>
<dbReference type="AlphaFoldDB" id="A0A2T7CMS3"/>
<accession>A0A2T7CMS3</accession>